<dbReference type="InterPro" id="IPR038720">
    <property type="entry name" value="YprB_RNase_H-like_dom"/>
</dbReference>
<dbReference type="Gene3D" id="3.30.420.10">
    <property type="entry name" value="Ribonuclease H-like superfamily/Ribonuclease H"/>
    <property type="match status" value="1"/>
</dbReference>
<dbReference type="Gene3D" id="1.25.40.10">
    <property type="entry name" value="Tetratricopeptide repeat domain"/>
    <property type="match status" value="1"/>
</dbReference>
<reference evidence="2 3" key="1">
    <citation type="journal article" date="2011" name="J. Bacteriol.">
        <title>Complete genome sequence of the industrial strain Bacillus megaterium WSH-002.</title>
        <authorList>
            <person name="Liu L."/>
            <person name="Li Y."/>
            <person name="Zhang J."/>
            <person name="Zou W."/>
            <person name="Zhou Z."/>
            <person name="Liu J."/>
            <person name="Li X."/>
            <person name="Wang L."/>
            <person name="Chen J."/>
        </authorList>
    </citation>
    <scope>NUCLEOTIDE SEQUENCE [LARGE SCALE GENOMIC DNA]</scope>
    <source>
        <strain evidence="2 3">WSH-002</strain>
    </source>
</reference>
<dbReference type="PANTHER" id="PTHR38462:SF1">
    <property type="entry name" value="YPRB RIBONUCLEASE H-LIKE DOMAIN-CONTAINING PROTEIN"/>
    <property type="match status" value="1"/>
</dbReference>
<name>A0A8D3X1A8_PRIMW</name>
<gene>
    <name evidence="2" type="ORF">BMWSH_3801</name>
</gene>
<dbReference type="SUPFAM" id="SSF53098">
    <property type="entry name" value="Ribonuclease H-like"/>
    <property type="match status" value="1"/>
</dbReference>
<dbReference type="GO" id="GO:0003676">
    <property type="term" value="F:nucleic acid binding"/>
    <property type="evidence" value="ECO:0007669"/>
    <property type="project" value="InterPro"/>
</dbReference>
<evidence type="ECO:0000313" key="2">
    <source>
        <dbReference type="EMBL" id="AEN90682.1"/>
    </source>
</evidence>
<organism evidence="2 3">
    <name type="scientific">Priestia megaterium (strain WSH-002)</name>
    <name type="common">Bacillus megaterium</name>
    <dbReference type="NCBI Taxonomy" id="1006007"/>
    <lineage>
        <taxon>Bacteria</taxon>
        <taxon>Bacillati</taxon>
        <taxon>Bacillota</taxon>
        <taxon>Bacilli</taxon>
        <taxon>Bacillales</taxon>
        <taxon>Bacillaceae</taxon>
        <taxon>Priestia</taxon>
    </lineage>
</organism>
<dbReference type="InterPro" id="IPR036397">
    <property type="entry name" value="RNaseH_sf"/>
</dbReference>
<accession>A0A8D3X1A8</accession>
<dbReference type="PANTHER" id="PTHR38462">
    <property type="entry name" value="EXONUCLEASE-LIKE PROTEIN"/>
    <property type="match status" value="1"/>
</dbReference>
<dbReference type="EMBL" id="CP003017">
    <property type="protein sequence ID" value="AEN90682.1"/>
    <property type="molecule type" value="Genomic_DNA"/>
</dbReference>
<dbReference type="Pfam" id="PF13482">
    <property type="entry name" value="RNase_H_2"/>
    <property type="match status" value="1"/>
</dbReference>
<proteinExistence type="predicted"/>
<evidence type="ECO:0000313" key="3">
    <source>
        <dbReference type="Proteomes" id="UP000001283"/>
    </source>
</evidence>
<feature type="domain" description="YprB ribonuclease H-like" evidence="1">
    <location>
        <begin position="119"/>
        <end position="287"/>
    </location>
</feature>
<dbReference type="KEGG" id="bmh:BMWSH_3801"/>
<dbReference type="InterPro" id="IPR012337">
    <property type="entry name" value="RNaseH-like_sf"/>
</dbReference>
<dbReference type="Proteomes" id="UP000001283">
    <property type="component" value="Chromosome"/>
</dbReference>
<dbReference type="AlphaFoldDB" id="A0A8D3X1A8"/>
<protein>
    <submittedName>
        <fullName evidence="2">Hypothetical conserved protein</fullName>
    </submittedName>
</protein>
<sequence>MRSCCYNNCKVGELLSFKNKLNRMKKHLHVTEAKPPVESNPQPPKSESIPYEQEWEGNHAVPYFAEDSYCMIREVVYPLDYKHGHYEFNELKKVVEVWNRSTVAHPLSSKGHTYSDLFFFDTETTGLSTGTGTTIFLLGYARVLKNSVVFRQHILTEPSGEVAFYESFLKEVDYTTLVTYNGKSFDWPHVKTRHTLLRDHLPKLPKFGHFDLLHASRRLWKHKVNSVKLANVEKEILGIERVDDIPGFLAPMIYFDFIETKNPRGLFDIMKHNEHDILSLITLYIHLSKHLLTSEEFTEKETYEVARWYEQLGENKHAFSLYQGVAEKEKEEHEKAQLAMAYHYKKEKSWKEAVDMFEPLVQTCEGDVAIEALVELAKIYEHRLKDVHQALLYTELASEKWNQLRGMTKKTSKEALEKRLLRLKNKSAKA</sequence>
<evidence type="ECO:0000259" key="1">
    <source>
        <dbReference type="Pfam" id="PF13482"/>
    </source>
</evidence>
<dbReference type="InterPro" id="IPR011990">
    <property type="entry name" value="TPR-like_helical_dom_sf"/>
</dbReference>